<dbReference type="AlphaFoldDB" id="A0A3N4KDQ3"/>
<reference evidence="1 2" key="1">
    <citation type="journal article" date="2018" name="Nat. Ecol. Evol.">
        <title>Pezizomycetes genomes reveal the molecular basis of ectomycorrhizal truffle lifestyle.</title>
        <authorList>
            <person name="Murat C."/>
            <person name="Payen T."/>
            <person name="Noel B."/>
            <person name="Kuo A."/>
            <person name="Morin E."/>
            <person name="Chen J."/>
            <person name="Kohler A."/>
            <person name="Krizsan K."/>
            <person name="Balestrini R."/>
            <person name="Da Silva C."/>
            <person name="Montanini B."/>
            <person name="Hainaut M."/>
            <person name="Levati E."/>
            <person name="Barry K.W."/>
            <person name="Belfiori B."/>
            <person name="Cichocki N."/>
            <person name="Clum A."/>
            <person name="Dockter R.B."/>
            <person name="Fauchery L."/>
            <person name="Guy J."/>
            <person name="Iotti M."/>
            <person name="Le Tacon F."/>
            <person name="Lindquist E.A."/>
            <person name="Lipzen A."/>
            <person name="Malagnac F."/>
            <person name="Mello A."/>
            <person name="Molinier V."/>
            <person name="Miyauchi S."/>
            <person name="Poulain J."/>
            <person name="Riccioni C."/>
            <person name="Rubini A."/>
            <person name="Sitrit Y."/>
            <person name="Splivallo R."/>
            <person name="Traeger S."/>
            <person name="Wang M."/>
            <person name="Zifcakova L."/>
            <person name="Wipf D."/>
            <person name="Zambonelli A."/>
            <person name="Paolocci F."/>
            <person name="Nowrousian M."/>
            <person name="Ottonello S."/>
            <person name="Baldrian P."/>
            <person name="Spatafora J.W."/>
            <person name="Henrissat B."/>
            <person name="Nagy L.G."/>
            <person name="Aury J.M."/>
            <person name="Wincker P."/>
            <person name="Grigoriev I.V."/>
            <person name="Bonfante P."/>
            <person name="Martin F.M."/>
        </authorList>
    </citation>
    <scope>NUCLEOTIDE SEQUENCE [LARGE SCALE GENOMIC DNA]</scope>
    <source>
        <strain evidence="1 2">CCBAS932</strain>
    </source>
</reference>
<keyword evidence="2" id="KW-1185">Reference proteome</keyword>
<protein>
    <submittedName>
        <fullName evidence="1">Uncharacterized protein</fullName>
    </submittedName>
</protein>
<accession>A0A3N4KDQ3</accession>
<organism evidence="1 2">
    <name type="scientific">Morchella conica CCBAS932</name>
    <dbReference type="NCBI Taxonomy" id="1392247"/>
    <lineage>
        <taxon>Eukaryota</taxon>
        <taxon>Fungi</taxon>
        <taxon>Dikarya</taxon>
        <taxon>Ascomycota</taxon>
        <taxon>Pezizomycotina</taxon>
        <taxon>Pezizomycetes</taxon>
        <taxon>Pezizales</taxon>
        <taxon>Morchellaceae</taxon>
        <taxon>Morchella</taxon>
    </lineage>
</organism>
<evidence type="ECO:0000313" key="1">
    <source>
        <dbReference type="EMBL" id="RPB08674.1"/>
    </source>
</evidence>
<dbReference type="EMBL" id="ML119160">
    <property type="protein sequence ID" value="RPB08674.1"/>
    <property type="molecule type" value="Genomic_DNA"/>
</dbReference>
<gene>
    <name evidence="1" type="ORF">P167DRAFT_336328</name>
</gene>
<evidence type="ECO:0000313" key="2">
    <source>
        <dbReference type="Proteomes" id="UP000277580"/>
    </source>
</evidence>
<sequence length="120" mass="13522">MPRPCHLSSWISRSVNYKGAKFPIIGVRGGEMVCHGISTLPFGIARFETCVWASRHRRTGWCMIVSLCSCLLGSRRGSGEKSLDTEDNGGWFGRYLSCGARLRVIFLDFTFLRIYTCFVC</sequence>
<name>A0A3N4KDQ3_9PEZI</name>
<dbReference type="InParanoid" id="A0A3N4KDQ3"/>
<proteinExistence type="predicted"/>
<dbReference type="Proteomes" id="UP000277580">
    <property type="component" value="Unassembled WGS sequence"/>
</dbReference>